<protein>
    <recommendedName>
        <fullName evidence="1">Methyltransferase domain-containing protein</fullName>
    </recommendedName>
</protein>
<dbReference type="CDD" id="cd02440">
    <property type="entry name" value="AdoMet_MTases"/>
    <property type="match status" value="1"/>
</dbReference>
<evidence type="ECO:0000313" key="2">
    <source>
        <dbReference type="EMBL" id="OGF54212.1"/>
    </source>
</evidence>
<reference evidence="2 3" key="1">
    <citation type="journal article" date="2016" name="Nat. Commun.">
        <title>Thousands of microbial genomes shed light on interconnected biogeochemical processes in an aquifer system.</title>
        <authorList>
            <person name="Anantharaman K."/>
            <person name="Brown C.T."/>
            <person name="Hug L.A."/>
            <person name="Sharon I."/>
            <person name="Castelle C.J."/>
            <person name="Probst A.J."/>
            <person name="Thomas B.C."/>
            <person name="Singh A."/>
            <person name="Wilkins M.J."/>
            <person name="Karaoz U."/>
            <person name="Brodie E.L."/>
            <person name="Williams K.H."/>
            <person name="Hubbard S.S."/>
            <person name="Banfield J.F."/>
        </authorList>
    </citation>
    <scope>NUCLEOTIDE SEQUENCE [LARGE SCALE GENOMIC DNA]</scope>
    <source>
        <strain evidence="3">RBG_16_55_9</strain>
    </source>
</reference>
<dbReference type="PANTHER" id="PTHR43861:SF1">
    <property type="entry name" value="TRANS-ACONITATE 2-METHYLTRANSFERASE"/>
    <property type="match status" value="1"/>
</dbReference>
<dbReference type="Proteomes" id="UP000179157">
    <property type="component" value="Unassembled WGS sequence"/>
</dbReference>
<evidence type="ECO:0000259" key="1">
    <source>
        <dbReference type="Pfam" id="PF13847"/>
    </source>
</evidence>
<name>A0A1F5USU5_FRAXR</name>
<feature type="domain" description="Methyltransferase" evidence="1">
    <location>
        <begin position="39"/>
        <end position="160"/>
    </location>
</feature>
<dbReference type="PANTHER" id="PTHR43861">
    <property type="entry name" value="TRANS-ACONITATE 2-METHYLTRANSFERASE-RELATED"/>
    <property type="match status" value="1"/>
</dbReference>
<sequence length="279" mass="31350">MSNDTQGERRFSFSRFARQPFYTAVNARLVELAGIGSASGVRVLDLACGTGAVTKIILQKLEGLRQNWVIAMDASAEALELARRELAQAKSTMVRFVQGRAEQVSQTLQEKVDAVIFCNAIHMIEEKEEMIREIRQVLAPGGIVAFNTTFFAGAQPPETEQFYRRWMTRAIRLLKRSYGLQPSREKVAARRQLSPEQYESLLQQEGFTLRDKRIDPVDVPLEGWLGISEFSDFIQGALPGVPLAEACQALQEAVTQVFEELKLQAVPRLWLYTVAVKPC</sequence>
<dbReference type="STRING" id="1817864.A2Z21_06260"/>
<dbReference type="SUPFAM" id="SSF53335">
    <property type="entry name" value="S-adenosyl-L-methionine-dependent methyltransferases"/>
    <property type="match status" value="1"/>
</dbReference>
<organism evidence="2 3">
    <name type="scientific">Fraserbacteria sp. (strain RBG_16_55_9)</name>
    <dbReference type="NCBI Taxonomy" id="1817864"/>
    <lineage>
        <taxon>Bacteria</taxon>
        <taxon>Candidatus Fraseribacteriota</taxon>
    </lineage>
</organism>
<comment type="caution">
    <text evidence="2">The sequence shown here is derived from an EMBL/GenBank/DDBJ whole genome shotgun (WGS) entry which is preliminary data.</text>
</comment>
<proteinExistence type="predicted"/>
<dbReference type="Pfam" id="PF13847">
    <property type="entry name" value="Methyltransf_31"/>
    <property type="match status" value="1"/>
</dbReference>
<gene>
    <name evidence="2" type="ORF">A2Z21_06260</name>
</gene>
<dbReference type="EMBL" id="MFGX01000086">
    <property type="protein sequence ID" value="OGF54212.1"/>
    <property type="molecule type" value="Genomic_DNA"/>
</dbReference>
<dbReference type="AlphaFoldDB" id="A0A1F5USU5"/>
<accession>A0A1F5USU5</accession>
<dbReference type="InterPro" id="IPR029063">
    <property type="entry name" value="SAM-dependent_MTases_sf"/>
</dbReference>
<dbReference type="InterPro" id="IPR025714">
    <property type="entry name" value="Methyltranfer_dom"/>
</dbReference>
<evidence type="ECO:0000313" key="3">
    <source>
        <dbReference type="Proteomes" id="UP000179157"/>
    </source>
</evidence>
<dbReference type="Gene3D" id="3.40.50.150">
    <property type="entry name" value="Vaccinia Virus protein VP39"/>
    <property type="match status" value="1"/>
</dbReference>